<proteinExistence type="predicted"/>
<dbReference type="GO" id="GO:0005829">
    <property type="term" value="C:cytosol"/>
    <property type="evidence" value="ECO:0007669"/>
    <property type="project" value="TreeGrafter"/>
</dbReference>
<dbReference type="PANTHER" id="PTHR11188">
    <property type="entry name" value="ARRESTIN DOMAIN CONTAINING PROTEIN"/>
    <property type="match status" value="1"/>
</dbReference>
<dbReference type="Pfam" id="PF02752">
    <property type="entry name" value="Arrestin_C"/>
    <property type="match status" value="1"/>
</dbReference>
<feature type="region of interest" description="Disordered" evidence="1">
    <location>
        <begin position="465"/>
        <end position="484"/>
    </location>
</feature>
<dbReference type="STRING" id="590646.G3AZ63"/>
<dbReference type="SUPFAM" id="SSF81296">
    <property type="entry name" value="E set domains"/>
    <property type="match status" value="1"/>
</dbReference>
<dbReference type="PANTHER" id="PTHR11188:SF17">
    <property type="entry name" value="FI21816P1"/>
    <property type="match status" value="1"/>
</dbReference>
<name>G3AZ63_CANTC</name>
<sequence length="667" mass="72706">MPKKSANTSKQASLFDIRLKNHEHDVLILKGPPDDAASALLSGKIVLSVNEPFAIKKLNLELYAMLRLSFTDSVITTKGSYPKNVRHERKIYDYHWDNSEINKYLNNMYENSGLSAGINGPGSALARTSSTTSSSSLAALGSQRLTNYTLVKGNYEIPFSAILPGSIPESVEGLPGASVVYHLVATIDRGKFHSPMVAKKHLRVVRTLTTDSVELSETVAVDNTWPKKVEYSLTVPSKAIAVGSGTPISMMLVPLLKGLRLGEIKIALVEYYSYIGYVPPVKNVERNITEKVIPRPSEDDSNFQLDKWELQTFLTVPPSLSKCCQDCDILTNIKVRHKIKFTIGLVNPDGHVSELRASLPVSLFISPFVTVRSGVDDEVSDGDTAIRSNSSSYTDFSGLVAPPIYEQHIYDRLWSDVSPIESPITSGSVTPREIPAPLTAVQDFNMSPIDSVQLNENLRLLSLQRQSQESGTSTPTPLATPTPERATFSLDEEGDYFAQRRPPLSSNNVLMSPGAFSPVHLSRTQSESVLNISQVPSYHEAIRQPDEEELSPAYEPPLPGSKINLDEANKTFEQTTRSSRPGSGTVSPVSPLPSNLPRPGAQRRSSSSGCSDFSAPDASSQSTVSVAMPSSRASDRTAVLGGSVPIRSSSSLSLHNVHFLNKKKDKR</sequence>
<feature type="region of interest" description="Disordered" evidence="1">
    <location>
        <begin position="571"/>
        <end position="667"/>
    </location>
</feature>
<dbReference type="GO" id="GO:0070086">
    <property type="term" value="P:ubiquitin-dependent endocytosis"/>
    <property type="evidence" value="ECO:0007669"/>
    <property type="project" value="TreeGrafter"/>
</dbReference>
<feature type="compositionally biased region" description="Low complexity" evidence="1">
    <location>
        <begin position="597"/>
        <end position="614"/>
    </location>
</feature>
<evidence type="ECO:0000313" key="3">
    <source>
        <dbReference type="EMBL" id="EGV66018.1"/>
    </source>
</evidence>
<protein>
    <recommendedName>
        <fullName evidence="2">Arrestin C-terminal-like domain-containing protein</fullName>
    </recommendedName>
</protein>
<dbReference type="HOGENOM" id="CLU_018982_1_0_1"/>
<dbReference type="eggNOG" id="KOG3780">
    <property type="taxonomic scope" value="Eukaryota"/>
</dbReference>
<evidence type="ECO:0000256" key="1">
    <source>
        <dbReference type="SAM" id="MobiDB-lite"/>
    </source>
</evidence>
<reference evidence="3 4" key="1">
    <citation type="journal article" date="2011" name="Proc. Natl. Acad. Sci. U.S.A.">
        <title>Comparative genomics of xylose-fermenting fungi for enhanced biofuel production.</title>
        <authorList>
            <person name="Wohlbach D.J."/>
            <person name="Kuo A."/>
            <person name="Sato T.K."/>
            <person name="Potts K.M."/>
            <person name="Salamov A.A."/>
            <person name="LaButti K.M."/>
            <person name="Sun H."/>
            <person name="Clum A."/>
            <person name="Pangilinan J.L."/>
            <person name="Lindquist E.A."/>
            <person name="Lucas S."/>
            <person name="Lapidus A."/>
            <person name="Jin M."/>
            <person name="Gunawan C."/>
            <person name="Balan V."/>
            <person name="Dale B.E."/>
            <person name="Jeffries T.W."/>
            <person name="Zinkel R."/>
            <person name="Barry K.W."/>
            <person name="Grigoriev I.V."/>
            <person name="Gasch A.P."/>
        </authorList>
    </citation>
    <scope>NUCLEOTIDE SEQUENCE [LARGE SCALE GENOMIC DNA]</scope>
    <source>
        <strain evidence="4">ATCC 10573 / BCRC 21748 / CBS 615 / JCM 9827 / NBRC 10315 / NRRL Y-1498 / VKM Y-70</strain>
    </source>
</reference>
<dbReference type="InterPro" id="IPR014752">
    <property type="entry name" value="Arrestin-like_C"/>
</dbReference>
<gene>
    <name evidence="3" type="ORF">CANTEDRAFT_119083</name>
</gene>
<dbReference type="EMBL" id="GL996512">
    <property type="protein sequence ID" value="EGV66018.1"/>
    <property type="molecule type" value="Genomic_DNA"/>
</dbReference>
<feature type="compositionally biased region" description="Polar residues" evidence="1">
    <location>
        <begin position="571"/>
        <end position="585"/>
    </location>
</feature>
<dbReference type="InterPro" id="IPR011022">
    <property type="entry name" value="Arrestin_C-like"/>
</dbReference>
<evidence type="ECO:0000259" key="2">
    <source>
        <dbReference type="SMART" id="SM01017"/>
    </source>
</evidence>
<feature type="compositionally biased region" description="Low complexity" evidence="1">
    <location>
        <begin position="465"/>
        <end position="483"/>
    </location>
</feature>
<accession>G3AZ63</accession>
<dbReference type="Gene3D" id="2.60.40.640">
    <property type="match status" value="1"/>
</dbReference>
<organism evidence="4">
    <name type="scientific">Candida tenuis (strain ATCC 10573 / BCRC 21748 / CBS 615 / JCM 9827 / NBRC 10315 / NRRL Y-1498 / VKM Y-70)</name>
    <name type="common">Yeast</name>
    <name type="synonym">Yamadazyma tenuis</name>
    <dbReference type="NCBI Taxonomy" id="590646"/>
    <lineage>
        <taxon>Eukaryota</taxon>
        <taxon>Fungi</taxon>
        <taxon>Dikarya</taxon>
        <taxon>Ascomycota</taxon>
        <taxon>Saccharomycotina</taxon>
        <taxon>Pichiomycetes</taxon>
        <taxon>Debaryomycetaceae</taxon>
        <taxon>Yamadazyma</taxon>
    </lineage>
</organism>
<dbReference type="GO" id="GO:0030674">
    <property type="term" value="F:protein-macromolecule adaptor activity"/>
    <property type="evidence" value="ECO:0007669"/>
    <property type="project" value="TreeGrafter"/>
</dbReference>
<dbReference type="InterPro" id="IPR014756">
    <property type="entry name" value="Ig_E-set"/>
</dbReference>
<feature type="region of interest" description="Disordered" evidence="1">
    <location>
        <begin position="545"/>
        <end position="564"/>
    </location>
</feature>
<evidence type="ECO:0000313" key="4">
    <source>
        <dbReference type="Proteomes" id="UP000000707"/>
    </source>
</evidence>
<dbReference type="GO" id="GO:0005886">
    <property type="term" value="C:plasma membrane"/>
    <property type="evidence" value="ECO:0007669"/>
    <property type="project" value="TreeGrafter"/>
</dbReference>
<feature type="domain" description="Arrestin C-terminal-like" evidence="2">
    <location>
        <begin position="225"/>
        <end position="368"/>
    </location>
</feature>
<dbReference type="AlphaFoldDB" id="G3AZ63"/>
<dbReference type="SMART" id="SM01017">
    <property type="entry name" value="Arrestin_C"/>
    <property type="match status" value="1"/>
</dbReference>
<dbReference type="Proteomes" id="UP000000707">
    <property type="component" value="Unassembled WGS sequence"/>
</dbReference>
<dbReference type="InterPro" id="IPR050357">
    <property type="entry name" value="Arrestin_domain-protein"/>
</dbReference>
<dbReference type="GO" id="GO:0031625">
    <property type="term" value="F:ubiquitin protein ligase binding"/>
    <property type="evidence" value="ECO:0007669"/>
    <property type="project" value="TreeGrafter"/>
</dbReference>
<keyword evidence="4" id="KW-1185">Reference proteome</keyword>
<dbReference type="OrthoDB" id="2333384at2759"/>